<keyword evidence="2" id="KW-1185">Reference proteome</keyword>
<proteinExistence type="predicted"/>
<protein>
    <submittedName>
        <fullName evidence="1">Uncharacterized protein</fullName>
    </submittedName>
</protein>
<sequence length="62" mass="7308">MKDYDSHKTQKSDIKNIIDNIDHETSKIVDYISLICLENPALLLNNDIFEKNIKAEDRIRVY</sequence>
<dbReference type="AlphaFoldDB" id="A0A177AYL1"/>
<evidence type="ECO:0000313" key="2">
    <source>
        <dbReference type="Proteomes" id="UP000078046"/>
    </source>
</evidence>
<organism evidence="1 2">
    <name type="scientific">Intoshia linei</name>
    <dbReference type="NCBI Taxonomy" id="1819745"/>
    <lineage>
        <taxon>Eukaryota</taxon>
        <taxon>Metazoa</taxon>
        <taxon>Spiralia</taxon>
        <taxon>Lophotrochozoa</taxon>
        <taxon>Mesozoa</taxon>
        <taxon>Orthonectida</taxon>
        <taxon>Rhopaluridae</taxon>
        <taxon>Intoshia</taxon>
    </lineage>
</organism>
<name>A0A177AYL1_9BILA</name>
<dbReference type="EMBL" id="LWCA01000913">
    <property type="protein sequence ID" value="OAF66501.1"/>
    <property type="molecule type" value="Genomic_DNA"/>
</dbReference>
<evidence type="ECO:0000313" key="1">
    <source>
        <dbReference type="EMBL" id="OAF66501.1"/>
    </source>
</evidence>
<accession>A0A177AYL1</accession>
<dbReference type="Proteomes" id="UP000078046">
    <property type="component" value="Unassembled WGS sequence"/>
</dbReference>
<reference evidence="1 2" key="1">
    <citation type="submission" date="2016-04" db="EMBL/GenBank/DDBJ databases">
        <title>The genome of Intoshia linei affirms orthonectids as highly simplified spiralians.</title>
        <authorList>
            <person name="Mikhailov K.V."/>
            <person name="Slusarev G.S."/>
            <person name="Nikitin M.A."/>
            <person name="Logacheva M.D."/>
            <person name="Penin A."/>
            <person name="Aleoshin V."/>
            <person name="Panchin Y.V."/>
        </authorList>
    </citation>
    <scope>NUCLEOTIDE SEQUENCE [LARGE SCALE GENOMIC DNA]</scope>
    <source>
        <strain evidence="1">Intl2013</strain>
        <tissue evidence="1">Whole animal</tissue>
    </source>
</reference>
<comment type="caution">
    <text evidence="1">The sequence shown here is derived from an EMBL/GenBank/DDBJ whole genome shotgun (WGS) entry which is preliminary data.</text>
</comment>
<gene>
    <name evidence="1" type="ORF">A3Q56_05745</name>
</gene>